<feature type="region of interest" description="Disordered" evidence="5">
    <location>
        <begin position="1"/>
        <end position="36"/>
    </location>
</feature>
<name>A0A397BB48_APHAT</name>
<organism evidence="7 8">
    <name type="scientific">Aphanomyces astaci</name>
    <name type="common">Crayfish plague agent</name>
    <dbReference type="NCBI Taxonomy" id="112090"/>
    <lineage>
        <taxon>Eukaryota</taxon>
        <taxon>Sar</taxon>
        <taxon>Stramenopiles</taxon>
        <taxon>Oomycota</taxon>
        <taxon>Saprolegniomycetes</taxon>
        <taxon>Saprolegniales</taxon>
        <taxon>Verrucalvaceae</taxon>
        <taxon>Aphanomyces</taxon>
    </lineage>
</organism>
<evidence type="ECO:0000313" key="7">
    <source>
        <dbReference type="EMBL" id="RHY17736.1"/>
    </source>
</evidence>
<feature type="domain" description="RanBP2-type" evidence="6">
    <location>
        <begin position="161"/>
        <end position="190"/>
    </location>
</feature>
<dbReference type="InterPro" id="IPR036443">
    <property type="entry name" value="Znf_RanBP2_sf"/>
</dbReference>
<gene>
    <name evidence="7" type="ORF">DYB25_005850</name>
</gene>
<protein>
    <recommendedName>
        <fullName evidence="6">RanBP2-type domain-containing protein</fullName>
    </recommendedName>
</protein>
<evidence type="ECO:0000313" key="8">
    <source>
        <dbReference type="Proteomes" id="UP000266239"/>
    </source>
</evidence>
<keyword evidence="1" id="KW-0479">Metal-binding</keyword>
<dbReference type="InterPro" id="IPR019240">
    <property type="entry name" value="DUF2196"/>
</dbReference>
<dbReference type="Proteomes" id="UP000266239">
    <property type="component" value="Unassembled WGS sequence"/>
</dbReference>
<evidence type="ECO:0000256" key="4">
    <source>
        <dbReference type="PROSITE-ProRule" id="PRU00322"/>
    </source>
</evidence>
<dbReference type="PANTHER" id="PTHR40069">
    <property type="entry name" value="YWBE PROTEIN"/>
    <property type="match status" value="1"/>
</dbReference>
<reference evidence="7 8" key="1">
    <citation type="submission" date="2018-08" db="EMBL/GenBank/DDBJ databases">
        <title>Aphanomyces genome sequencing and annotation.</title>
        <authorList>
            <person name="Minardi D."/>
            <person name="Oidtmann B."/>
            <person name="Van Der Giezen M."/>
            <person name="Studholme D.J."/>
        </authorList>
    </citation>
    <scope>NUCLEOTIDE SEQUENCE [LARGE SCALE GENOMIC DNA]</scope>
    <source>
        <strain evidence="7 8">Yx</strain>
    </source>
</reference>
<accession>A0A397BB48</accession>
<feature type="compositionally biased region" description="Polar residues" evidence="5">
    <location>
        <begin position="14"/>
        <end position="32"/>
    </location>
</feature>
<dbReference type="SUPFAM" id="SSF90209">
    <property type="entry name" value="Ran binding protein zinc finger-like"/>
    <property type="match status" value="1"/>
</dbReference>
<evidence type="ECO:0000256" key="3">
    <source>
        <dbReference type="ARBA" id="ARBA00022833"/>
    </source>
</evidence>
<dbReference type="VEuPathDB" id="FungiDB:H257_04418"/>
<evidence type="ECO:0000259" key="6">
    <source>
        <dbReference type="PROSITE" id="PS50199"/>
    </source>
</evidence>
<dbReference type="Pfam" id="PF09962">
    <property type="entry name" value="DUF2196"/>
    <property type="match status" value="1"/>
</dbReference>
<proteinExistence type="predicted"/>
<sequence>MNRQPRRGGNNRQLPRQHQCTSRPAGSNTRNDSIAPGLSVAVVQKHDQPTGRLTYGVVAATLTSSAVHPRGIKVRLTDGTVGRVQHIQPADASKVHMASSFACTDESDFVRPPPPTTSLLDWMHPSRRTPNAPPSQPSIPQKFHDLVTARSMPAAAIVDDEHATWNCAVCTFENSSFLVSCEMCLSSKPESS</sequence>
<evidence type="ECO:0000256" key="5">
    <source>
        <dbReference type="SAM" id="MobiDB-lite"/>
    </source>
</evidence>
<dbReference type="EMBL" id="QUTA01004957">
    <property type="protein sequence ID" value="RHY17736.1"/>
    <property type="molecule type" value="Genomic_DNA"/>
</dbReference>
<comment type="caution">
    <text evidence="7">The sequence shown here is derived from an EMBL/GenBank/DDBJ whole genome shotgun (WGS) entry which is preliminary data.</text>
</comment>
<dbReference type="GO" id="GO:0008270">
    <property type="term" value="F:zinc ion binding"/>
    <property type="evidence" value="ECO:0007669"/>
    <property type="project" value="UniProtKB-KW"/>
</dbReference>
<dbReference type="SMART" id="SM00547">
    <property type="entry name" value="ZnF_RBZ"/>
    <property type="match status" value="1"/>
</dbReference>
<dbReference type="PANTHER" id="PTHR40069:SF1">
    <property type="entry name" value="YWBE PROTEIN"/>
    <property type="match status" value="1"/>
</dbReference>
<dbReference type="Gene3D" id="2.30.30.380">
    <property type="entry name" value="Zn-finger domain of Sec23/24"/>
    <property type="match status" value="1"/>
</dbReference>
<dbReference type="PROSITE" id="PS01358">
    <property type="entry name" value="ZF_RANBP2_1"/>
    <property type="match status" value="1"/>
</dbReference>
<evidence type="ECO:0000256" key="1">
    <source>
        <dbReference type="ARBA" id="ARBA00022723"/>
    </source>
</evidence>
<dbReference type="PROSITE" id="PS50199">
    <property type="entry name" value="ZF_RANBP2_2"/>
    <property type="match status" value="1"/>
</dbReference>
<keyword evidence="2 4" id="KW-0863">Zinc-finger</keyword>
<dbReference type="InterPro" id="IPR001876">
    <property type="entry name" value="Znf_RanBP2"/>
</dbReference>
<dbReference type="NCBIfam" id="TIGR03833">
    <property type="entry name" value="YwbE family protein"/>
    <property type="match status" value="1"/>
</dbReference>
<dbReference type="AlphaFoldDB" id="A0A397BB48"/>
<keyword evidence="3" id="KW-0862">Zinc</keyword>
<evidence type="ECO:0000256" key="2">
    <source>
        <dbReference type="ARBA" id="ARBA00022771"/>
    </source>
</evidence>